<dbReference type="InterPro" id="IPR010920">
    <property type="entry name" value="LSM_dom_sf"/>
</dbReference>
<evidence type="ECO:0000313" key="2">
    <source>
        <dbReference type="EMBL" id="GBP98303.1"/>
    </source>
</evidence>
<organism evidence="2 3">
    <name type="scientific">Eumeta variegata</name>
    <name type="common">Bagworm moth</name>
    <name type="synonym">Eumeta japonica</name>
    <dbReference type="NCBI Taxonomy" id="151549"/>
    <lineage>
        <taxon>Eukaryota</taxon>
        <taxon>Metazoa</taxon>
        <taxon>Ecdysozoa</taxon>
        <taxon>Arthropoda</taxon>
        <taxon>Hexapoda</taxon>
        <taxon>Insecta</taxon>
        <taxon>Pterygota</taxon>
        <taxon>Neoptera</taxon>
        <taxon>Endopterygota</taxon>
        <taxon>Lepidoptera</taxon>
        <taxon>Glossata</taxon>
        <taxon>Ditrysia</taxon>
        <taxon>Tineoidea</taxon>
        <taxon>Psychidae</taxon>
        <taxon>Oiketicinae</taxon>
        <taxon>Eumeta</taxon>
    </lineage>
</organism>
<sequence>MLHHTPAIYHDGDAQRKDRDWGLYQLDTVIDRSDIKKSQFMVLTHYGDHALHHLFPTLDHENSFPNDGVFQDLAIWRRTPWYFAIVIFGEGPIKPIVPAVVEIGGIQVKDIPAPLPDDIAKHLDSANETGAVLFSLGSNLKGSSIKPEIATYIFNVLSQLKLKKQIRVKFAGGREASGILKGYDALLNLVLDNTTEYLRDPDEPFKPSEDTRNLGLVLLLMRRLGLPYNDFCRSCHDEEEEETVLHLLGTGALESLRARFLQEGSSVICLNCPRSIWARLSHL</sequence>
<comment type="caution">
    <text evidence="2">The sequence shown here is derived from an EMBL/GenBank/DDBJ whole genome shotgun (WGS) entry which is preliminary data.</text>
</comment>
<dbReference type="SMART" id="SM00651">
    <property type="entry name" value="Sm"/>
    <property type="match status" value="1"/>
</dbReference>
<dbReference type="OrthoDB" id="260519at2759"/>
<evidence type="ECO:0000259" key="1">
    <source>
        <dbReference type="SMART" id="SM00651"/>
    </source>
</evidence>
<name>A0A4C2AGB1_EUMVA</name>
<dbReference type="GO" id="GO:0000398">
    <property type="term" value="P:mRNA splicing, via spliceosome"/>
    <property type="evidence" value="ECO:0007669"/>
    <property type="project" value="InterPro"/>
</dbReference>
<dbReference type="STRING" id="151549.A0A4C2AGB1"/>
<dbReference type="PANTHER" id="PTHR16740">
    <property type="entry name" value="CYTOCHROME B5-RELATED PROTEIN-RELATED"/>
    <property type="match status" value="1"/>
</dbReference>
<dbReference type="InterPro" id="IPR017132">
    <property type="entry name" value="Lsm7"/>
</dbReference>
<proteinExistence type="predicted"/>
<dbReference type="CDD" id="cd01729">
    <property type="entry name" value="LSm7"/>
    <property type="match status" value="1"/>
</dbReference>
<dbReference type="Proteomes" id="UP000299102">
    <property type="component" value="Unassembled WGS sequence"/>
</dbReference>
<protein>
    <submittedName>
        <fullName evidence="2">Cytochrome b5-related protein</fullName>
    </submittedName>
</protein>
<dbReference type="GO" id="GO:0000956">
    <property type="term" value="P:nuclear-transcribed mRNA catabolic process"/>
    <property type="evidence" value="ECO:0007669"/>
    <property type="project" value="InterPro"/>
</dbReference>
<dbReference type="Gene3D" id="2.30.30.100">
    <property type="match status" value="1"/>
</dbReference>
<reference evidence="2 3" key="1">
    <citation type="journal article" date="2019" name="Commun. Biol.">
        <title>The bagworm genome reveals a unique fibroin gene that provides high tensile strength.</title>
        <authorList>
            <person name="Kono N."/>
            <person name="Nakamura H."/>
            <person name="Ohtoshi R."/>
            <person name="Tomita M."/>
            <person name="Numata K."/>
            <person name="Arakawa K."/>
        </authorList>
    </citation>
    <scope>NUCLEOTIDE SEQUENCE [LARGE SCALE GENOMIC DNA]</scope>
</reference>
<evidence type="ECO:0000313" key="3">
    <source>
        <dbReference type="Proteomes" id="UP000299102"/>
    </source>
</evidence>
<dbReference type="SUPFAM" id="SSF50182">
    <property type="entry name" value="Sm-like ribonucleoproteins"/>
    <property type="match status" value="1"/>
</dbReference>
<dbReference type="InterPro" id="IPR001163">
    <property type="entry name" value="Sm_dom_euk/arc"/>
</dbReference>
<accession>A0A4C2AGB1</accession>
<gene>
    <name evidence="2" type="primary">Cyt-b5-r</name>
    <name evidence="2" type="ORF">EVAR_71774_1</name>
</gene>
<dbReference type="AlphaFoldDB" id="A0A4C2AGB1"/>
<feature type="domain" description="Sm" evidence="1">
    <location>
        <begin position="156"/>
        <end position="223"/>
    </location>
</feature>
<keyword evidence="3" id="KW-1185">Reference proteome</keyword>
<dbReference type="Pfam" id="PF01423">
    <property type="entry name" value="LSM"/>
    <property type="match status" value="1"/>
</dbReference>
<dbReference type="PANTHER" id="PTHR16740:SF1">
    <property type="entry name" value="CYTOCHROME B5-RELATED PROTEIN-RELATED"/>
    <property type="match status" value="1"/>
</dbReference>
<dbReference type="InterPro" id="IPR053100">
    <property type="entry name" value="Cytochrome_b5-related"/>
</dbReference>
<dbReference type="SUPFAM" id="SSF53756">
    <property type="entry name" value="UDP-Glycosyltransferase/glycogen phosphorylase"/>
    <property type="match status" value="1"/>
</dbReference>
<dbReference type="EMBL" id="BGZK01003114">
    <property type="protein sequence ID" value="GBP98303.1"/>
    <property type="molecule type" value="Genomic_DNA"/>
</dbReference>